<organism evidence="1 2">
    <name type="scientific">Sphingobium yanoikuyae</name>
    <name type="common">Sphingomonas yanoikuyae</name>
    <dbReference type="NCBI Taxonomy" id="13690"/>
    <lineage>
        <taxon>Bacteria</taxon>
        <taxon>Pseudomonadati</taxon>
        <taxon>Pseudomonadota</taxon>
        <taxon>Alphaproteobacteria</taxon>
        <taxon>Sphingomonadales</taxon>
        <taxon>Sphingomonadaceae</taxon>
        <taxon>Sphingobium</taxon>
    </lineage>
</organism>
<proteinExistence type="predicted"/>
<name>A0A6P1GIL7_SPHYA</name>
<evidence type="ECO:0000313" key="2">
    <source>
        <dbReference type="Proteomes" id="UP000464086"/>
    </source>
</evidence>
<dbReference type="EMBL" id="CP047218">
    <property type="protein sequence ID" value="QHD68240.1"/>
    <property type="molecule type" value="Genomic_DNA"/>
</dbReference>
<evidence type="ECO:0000313" key="1">
    <source>
        <dbReference type="EMBL" id="QHD68240.1"/>
    </source>
</evidence>
<reference evidence="1 2" key="1">
    <citation type="submission" date="2019-12" db="EMBL/GenBank/DDBJ databases">
        <title>Functional and genomic insights into the Sphingobium yanoikuyae YC-JY1, a bacterium efficiently degrading bisphenol A.</title>
        <authorList>
            <person name="Jia Y."/>
            <person name="Li X."/>
            <person name="Wang J."/>
            <person name="Eltoukhy A."/>
            <person name="Lamraoui I."/>
            <person name="Yan Y."/>
        </authorList>
    </citation>
    <scope>NUCLEOTIDE SEQUENCE [LARGE SCALE GENOMIC DNA]</scope>
    <source>
        <strain evidence="1 2">YC-JY1</strain>
    </source>
</reference>
<protein>
    <submittedName>
        <fullName evidence="1">Uncharacterized protein</fullName>
    </submittedName>
</protein>
<gene>
    <name evidence="1" type="ORF">GS397_15105</name>
</gene>
<dbReference type="Proteomes" id="UP000464086">
    <property type="component" value="Chromosome"/>
</dbReference>
<dbReference type="RefSeq" id="WP_159366941.1">
    <property type="nucleotide sequence ID" value="NZ_CP047218.1"/>
</dbReference>
<dbReference type="AlphaFoldDB" id="A0A6P1GIL7"/>
<sequence>METMIEERWKLYKNGLSDAKISAIQNVTRSAIAQWRKRHSLKSNVPKISNGRQLAPMRHLLTELGWGKRAIAKSQNVSTTVIKDWRQRHGVKPHPGTRGMTEKQRHDQIQALQKRVVKAVGYGLPFDIAADAAAELMLAVIEGNVPINAIEEQGRRFGNQALQKFANAFTTKSLDNDLPGHDGLTLLDTLVDESSSIWLEQMGATIH</sequence>
<accession>A0A6P1GIL7</accession>